<gene>
    <name evidence="1" type="ORF">GMARGA_LOCUS30701</name>
</gene>
<dbReference type="Proteomes" id="UP000789901">
    <property type="component" value="Unassembled WGS sequence"/>
</dbReference>
<protein>
    <submittedName>
        <fullName evidence="1">25242_t:CDS:1</fullName>
    </submittedName>
</protein>
<organism evidence="1 2">
    <name type="scientific">Gigaspora margarita</name>
    <dbReference type="NCBI Taxonomy" id="4874"/>
    <lineage>
        <taxon>Eukaryota</taxon>
        <taxon>Fungi</taxon>
        <taxon>Fungi incertae sedis</taxon>
        <taxon>Mucoromycota</taxon>
        <taxon>Glomeromycotina</taxon>
        <taxon>Glomeromycetes</taxon>
        <taxon>Diversisporales</taxon>
        <taxon>Gigasporaceae</taxon>
        <taxon>Gigaspora</taxon>
    </lineage>
</organism>
<dbReference type="EMBL" id="CAJVQB010043941">
    <property type="protein sequence ID" value="CAG8831544.1"/>
    <property type="molecule type" value="Genomic_DNA"/>
</dbReference>
<accession>A0ABN7WGX1</accession>
<feature type="non-terminal residue" evidence="1">
    <location>
        <position position="104"/>
    </location>
</feature>
<name>A0ABN7WGX1_GIGMA</name>
<reference evidence="1 2" key="1">
    <citation type="submission" date="2021-06" db="EMBL/GenBank/DDBJ databases">
        <authorList>
            <person name="Kallberg Y."/>
            <person name="Tangrot J."/>
            <person name="Rosling A."/>
        </authorList>
    </citation>
    <scope>NUCLEOTIDE SEQUENCE [LARGE SCALE GENOMIC DNA]</scope>
    <source>
        <strain evidence="1 2">120-4 pot B 10/14</strain>
    </source>
</reference>
<comment type="caution">
    <text evidence="1">The sequence shown here is derived from an EMBL/GenBank/DDBJ whole genome shotgun (WGS) entry which is preliminary data.</text>
</comment>
<proteinExistence type="predicted"/>
<sequence>MEFGEGLDDIRLRNAIKAYKKGEHKSAFQTFKSLASRDYSDSTDESELTEDDKKKSTALISMASCYNKKKKLIQKEEITFKISLELYSKKKYKEAFDIFSKLTS</sequence>
<evidence type="ECO:0000313" key="1">
    <source>
        <dbReference type="EMBL" id="CAG8831544.1"/>
    </source>
</evidence>
<evidence type="ECO:0000313" key="2">
    <source>
        <dbReference type="Proteomes" id="UP000789901"/>
    </source>
</evidence>
<keyword evidence="2" id="KW-1185">Reference proteome</keyword>